<reference evidence="8 9" key="1">
    <citation type="submission" date="2015-01" db="EMBL/GenBank/DDBJ databases">
        <title>Genome Assembly of Bacillus badius MTCC 1458.</title>
        <authorList>
            <person name="Verma A."/>
            <person name="Khatri I."/>
            <person name="Mual P."/>
            <person name="Subramanian S."/>
            <person name="Krishnamurthi S."/>
        </authorList>
    </citation>
    <scope>NUCLEOTIDE SEQUENCE [LARGE SCALE GENOMIC DNA]</scope>
    <source>
        <strain evidence="8 9">MTCC 1458</strain>
    </source>
</reference>
<evidence type="ECO:0000313" key="8">
    <source>
        <dbReference type="EMBL" id="KIL78379.1"/>
    </source>
</evidence>
<comment type="similarity">
    <text evidence="6">Belongs to the bacillales FliT family.</text>
</comment>
<organism evidence="8 9">
    <name type="scientific">Bacillus badius</name>
    <dbReference type="NCBI Taxonomy" id="1455"/>
    <lineage>
        <taxon>Bacteria</taxon>
        <taxon>Bacillati</taxon>
        <taxon>Bacillota</taxon>
        <taxon>Bacilli</taxon>
        <taxon>Bacillales</taxon>
        <taxon>Bacillaceae</taxon>
        <taxon>Pseudobacillus</taxon>
    </lineage>
</organism>
<evidence type="ECO:0000256" key="4">
    <source>
        <dbReference type="ARBA" id="ARBA00023186"/>
    </source>
</evidence>
<dbReference type="Pfam" id="PF05400">
    <property type="entry name" value="FliT"/>
    <property type="match status" value="1"/>
</dbReference>
<dbReference type="RefSeq" id="WP_041094947.1">
    <property type="nucleotide sequence ID" value="NZ_JARTHD010000012.1"/>
</dbReference>
<evidence type="ECO:0000256" key="5">
    <source>
        <dbReference type="ARBA" id="ARBA00093765"/>
    </source>
</evidence>
<dbReference type="InterPro" id="IPR008622">
    <property type="entry name" value="FliT"/>
</dbReference>
<sequence>MSAVKDCFEVTEKLYQLVNRQPEDRDQTVAAIETLLEMREKLLADVKGPYTEEEKQLGQEMIKRNAVINLKLRSLKEAIQKDMTSLTKKKDSVDKYVNPYASMQMDGVFYDKKN</sequence>
<dbReference type="Proteomes" id="UP000031982">
    <property type="component" value="Unassembled WGS sequence"/>
</dbReference>
<gene>
    <name evidence="8" type="ORF">SD77_4059</name>
</gene>
<name>A0ABR5AUD2_BACBA</name>
<comment type="function">
    <text evidence="5">May act as an export chaperone for the filament capping protein FliD.</text>
</comment>
<keyword evidence="3" id="KW-1005">Bacterial flagellum biogenesis</keyword>
<keyword evidence="8" id="KW-0969">Cilium</keyword>
<dbReference type="EMBL" id="JXLP01000009">
    <property type="protein sequence ID" value="KIL78379.1"/>
    <property type="molecule type" value="Genomic_DNA"/>
</dbReference>
<evidence type="ECO:0000256" key="1">
    <source>
        <dbReference type="ARBA" id="ARBA00004514"/>
    </source>
</evidence>
<keyword evidence="8" id="KW-0966">Cell projection</keyword>
<keyword evidence="8" id="KW-0282">Flagellum</keyword>
<proteinExistence type="inferred from homology"/>
<comment type="caution">
    <text evidence="8">The sequence shown here is derived from an EMBL/GenBank/DDBJ whole genome shotgun (WGS) entry which is preliminary data.</text>
</comment>
<protein>
    <recommendedName>
        <fullName evidence="7">Flagellar protein FliT</fullName>
    </recommendedName>
</protein>
<keyword evidence="2" id="KW-0963">Cytoplasm</keyword>
<evidence type="ECO:0000256" key="3">
    <source>
        <dbReference type="ARBA" id="ARBA00022795"/>
    </source>
</evidence>
<accession>A0ABR5AUD2</accession>
<evidence type="ECO:0000256" key="6">
    <source>
        <dbReference type="ARBA" id="ARBA00093785"/>
    </source>
</evidence>
<evidence type="ECO:0000313" key="9">
    <source>
        <dbReference type="Proteomes" id="UP000031982"/>
    </source>
</evidence>
<evidence type="ECO:0000256" key="7">
    <source>
        <dbReference type="ARBA" id="ARBA00093797"/>
    </source>
</evidence>
<comment type="subcellular location">
    <subcellularLocation>
        <location evidence="1">Cytoplasm</location>
        <location evidence="1">Cytosol</location>
    </subcellularLocation>
</comment>
<keyword evidence="9" id="KW-1185">Reference proteome</keyword>
<evidence type="ECO:0000256" key="2">
    <source>
        <dbReference type="ARBA" id="ARBA00022490"/>
    </source>
</evidence>
<keyword evidence="4" id="KW-0143">Chaperone</keyword>